<dbReference type="Pfam" id="PF01494">
    <property type="entry name" value="FAD_binding_3"/>
    <property type="match status" value="1"/>
</dbReference>
<reference evidence="3 4" key="1">
    <citation type="submission" date="2018-08" db="EMBL/GenBank/DDBJ databases">
        <title>Lysinibacillus sp. YLB-03 draft genome sequence.</title>
        <authorList>
            <person name="Yu L."/>
        </authorList>
    </citation>
    <scope>NUCLEOTIDE SEQUENCE [LARGE SCALE GENOMIC DNA]</scope>
    <source>
        <strain evidence="3 4">YLB-03</strain>
    </source>
</reference>
<dbReference type="InterPro" id="IPR036188">
    <property type="entry name" value="FAD/NAD-bd_sf"/>
</dbReference>
<dbReference type="Gene3D" id="3.50.50.60">
    <property type="entry name" value="FAD/NAD(P)-binding domain"/>
    <property type="match status" value="1"/>
</dbReference>
<gene>
    <name evidence="3" type="ORF">D1B33_06080</name>
</gene>
<dbReference type="OrthoDB" id="9806565at2"/>
<dbReference type="GO" id="GO:0019622">
    <property type="term" value="P:3-(3-hydroxy)phenylpropionate catabolic process"/>
    <property type="evidence" value="ECO:0007669"/>
    <property type="project" value="TreeGrafter"/>
</dbReference>
<dbReference type="PRINTS" id="PR00420">
    <property type="entry name" value="RNGMNOXGNASE"/>
</dbReference>
<feature type="domain" description="FAD-binding" evidence="2">
    <location>
        <begin position="5"/>
        <end position="343"/>
    </location>
</feature>
<dbReference type="GO" id="GO:0071949">
    <property type="term" value="F:FAD binding"/>
    <property type="evidence" value="ECO:0007669"/>
    <property type="project" value="InterPro"/>
</dbReference>
<evidence type="ECO:0000313" key="4">
    <source>
        <dbReference type="Proteomes" id="UP000265692"/>
    </source>
</evidence>
<evidence type="ECO:0000259" key="2">
    <source>
        <dbReference type="Pfam" id="PF01494"/>
    </source>
</evidence>
<proteinExistence type="predicted"/>
<evidence type="ECO:0000256" key="1">
    <source>
        <dbReference type="ARBA" id="ARBA00023002"/>
    </source>
</evidence>
<keyword evidence="4" id="KW-1185">Reference proteome</keyword>
<sequence length="512" mass="58585">MSYKADVSIVGGGPVGKVLALKLAKKGWKVQLFEKYPDVYSLPRAVVFDDEVARILQSVLSIEELQSIIEPLTDYHYQFLNADKEKLFEIAFPEELIYGWPSSNFFNQPSLEKLLQDHCLAHANIEVYMGHEVIKAEQFEDGTRLVVRSDDGEHEAFAQFVVGADGANSFIRSQMNVTQTSMGFTFDWLVVDIIPNEKKIWHPMNMQLCDPNRPTTVVSGGPNRRRWEFMILPQESKEEVNNESFVWKLLEEWNMTKETAILERYAVYSFRALWADEWVDGRFMIAGDAAHLMPPFLGQGMCAGIRDADNLAWKLDYVLKGQSTLNLLQTYTEERKEHVSTYIRIAIILGEMICITDRQKAKVRDANFKSGNVPPMPKFPILTNGILRKLPENVLNGKRMIQSIVSVKGKEKLFDEAYGRGWFIYSAEPISLTPVTQKVVNLLNIKMMTVSKEWDIHGKYADFMSVHNAAIVIVRPDHFIFDTAADSNQLEQSLIDLMNQLELMETFFSIKM</sequence>
<dbReference type="Proteomes" id="UP000265692">
    <property type="component" value="Unassembled WGS sequence"/>
</dbReference>
<dbReference type="SUPFAM" id="SSF51905">
    <property type="entry name" value="FAD/NAD(P)-binding domain"/>
    <property type="match status" value="1"/>
</dbReference>
<dbReference type="NCBIfam" id="NF004829">
    <property type="entry name" value="PRK06183.1-3"/>
    <property type="match status" value="1"/>
</dbReference>
<dbReference type="PANTHER" id="PTHR43476:SF3">
    <property type="entry name" value="FAD-BINDING MONOOXYGENASE"/>
    <property type="match status" value="1"/>
</dbReference>
<dbReference type="InterPro" id="IPR050631">
    <property type="entry name" value="PheA/TfdB_FAD_monoxygenase"/>
</dbReference>
<dbReference type="EMBL" id="QWEI01000002">
    <property type="protein sequence ID" value="RHW38447.1"/>
    <property type="molecule type" value="Genomic_DNA"/>
</dbReference>
<dbReference type="PANTHER" id="PTHR43476">
    <property type="entry name" value="3-(3-HYDROXY-PHENYL)PROPIONATE/3-HYDROXYCINNAMIC ACID HYDROXYLASE"/>
    <property type="match status" value="1"/>
</dbReference>
<dbReference type="Gene3D" id="3.30.70.2450">
    <property type="match status" value="1"/>
</dbReference>
<name>A0A396SH99_9BACL</name>
<evidence type="ECO:0000313" key="3">
    <source>
        <dbReference type="EMBL" id="RHW38447.1"/>
    </source>
</evidence>
<keyword evidence="1" id="KW-0560">Oxidoreductase</keyword>
<organism evidence="3 4">
    <name type="scientific">Ureibacillus yapensis</name>
    <dbReference type="NCBI Taxonomy" id="2304605"/>
    <lineage>
        <taxon>Bacteria</taxon>
        <taxon>Bacillati</taxon>
        <taxon>Bacillota</taxon>
        <taxon>Bacilli</taxon>
        <taxon>Bacillales</taxon>
        <taxon>Caryophanaceae</taxon>
        <taxon>Ureibacillus</taxon>
    </lineage>
</organism>
<dbReference type="GO" id="GO:0008688">
    <property type="term" value="F:3-(3-hydroxyphenyl)propionate hydroxylase activity"/>
    <property type="evidence" value="ECO:0007669"/>
    <property type="project" value="TreeGrafter"/>
</dbReference>
<dbReference type="RefSeq" id="WP_118875481.1">
    <property type="nucleotide sequence ID" value="NZ_QWEI01000002.1"/>
</dbReference>
<accession>A0A396SH99</accession>
<dbReference type="AlphaFoldDB" id="A0A396SH99"/>
<comment type="caution">
    <text evidence="3">The sequence shown here is derived from an EMBL/GenBank/DDBJ whole genome shotgun (WGS) entry which is preliminary data.</text>
</comment>
<dbReference type="InterPro" id="IPR002938">
    <property type="entry name" value="FAD-bd"/>
</dbReference>
<protein>
    <submittedName>
        <fullName evidence="3">Bifunctional 3-(3-hydroxy-phenyl)propionate/3-hydroxycinnamic acid hydroxylase</fullName>
    </submittedName>
</protein>